<dbReference type="Pfam" id="PF21142">
    <property type="entry name" value="A2M_bMG2"/>
    <property type="match status" value="1"/>
</dbReference>
<dbReference type="PANTHER" id="PTHR40094:SF1">
    <property type="entry name" value="UBIQUITIN DOMAIN-CONTAINING PROTEIN"/>
    <property type="match status" value="1"/>
</dbReference>
<dbReference type="SMART" id="SM01360">
    <property type="entry name" value="A2M"/>
    <property type="match status" value="1"/>
</dbReference>
<dbReference type="Pfam" id="PF17972">
    <property type="entry name" value="bMG5"/>
    <property type="match status" value="1"/>
</dbReference>
<comment type="similarity">
    <text evidence="1">Belongs to the protease inhibitor I39 (alpha-2-macroglobulin) family. Bacterial alpha-2-macroglobulin subfamily.</text>
</comment>
<evidence type="ECO:0000259" key="4">
    <source>
        <dbReference type="SMART" id="SM01359"/>
    </source>
</evidence>
<dbReference type="InterPro" id="IPR001599">
    <property type="entry name" value="Macroglobln_a2"/>
</dbReference>
<dbReference type="OrthoDB" id="9767116at2"/>
<organism evidence="6 7">
    <name type="scientific">Swingsia samuiensis</name>
    <dbReference type="NCBI Taxonomy" id="1293412"/>
    <lineage>
        <taxon>Bacteria</taxon>
        <taxon>Pseudomonadati</taxon>
        <taxon>Pseudomonadota</taxon>
        <taxon>Alphaproteobacteria</taxon>
        <taxon>Acetobacterales</taxon>
        <taxon>Acetobacteraceae</taxon>
        <taxon>Swingsia</taxon>
    </lineage>
</organism>
<dbReference type="InterPro" id="IPR049120">
    <property type="entry name" value="A2M_bMG2"/>
</dbReference>
<evidence type="ECO:0000256" key="1">
    <source>
        <dbReference type="ARBA" id="ARBA00010556"/>
    </source>
</evidence>
<dbReference type="PIRSF" id="PIRSF038980">
    <property type="entry name" value="A2M_bac"/>
    <property type="match status" value="1"/>
</dbReference>
<gene>
    <name evidence="6" type="ORF">E3D00_04970</name>
</gene>
<dbReference type="InterPro" id="IPR002890">
    <property type="entry name" value="MG2"/>
</dbReference>
<keyword evidence="7" id="KW-1185">Reference proteome</keyword>
<dbReference type="InterPro" id="IPR041246">
    <property type="entry name" value="Bact_MG10"/>
</dbReference>
<dbReference type="InterPro" id="IPR051802">
    <property type="entry name" value="YfhM-like"/>
</dbReference>
<dbReference type="InterPro" id="IPR011625">
    <property type="entry name" value="A2M_N_BRD"/>
</dbReference>
<protein>
    <submittedName>
        <fullName evidence="6">Alpha-2-macroglobulin family protein</fullName>
    </submittedName>
</protein>
<keyword evidence="2 3" id="KW-0732">Signal</keyword>
<accession>A0A4Y6ULT0</accession>
<dbReference type="Pfam" id="PF01835">
    <property type="entry name" value="MG2"/>
    <property type="match status" value="1"/>
</dbReference>
<dbReference type="Gene3D" id="2.60.40.1930">
    <property type="match status" value="1"/>
</dbReference>
<dbReference type="GO" id="GO:0004866">
    <property type="term" value="F:endopeptidase inhibitor activity"/>
    <property type="evidence" value="ECO:0007669"/>
    <property type="project" value="InterPro"/>
</dbReference>
<evidence type="ECO:0000313" key="6">
    <source>
        <dbReference type="EMBL" id="QDH16985.1"/>
    </source>
</evidence>
<sequence length="1679" mass="178287">MKVIRKMKSRYFALTAFTALCAFAPFYSAVAQRQIPASSEQTTLGFVRLTLNTGGERPEACLRFDQTLDSTAVTHYADHVTVTPQVHPALRVEDHDLCIGGLAWGTRYRIAVSPGMADAHGNRLSAPVSVSVMTGDRKAQIAMGGAGYILPKRTASGIDIQTVNMDRVRVAVWRMSQPSIEHLIKNDDIDLAASSVTRSQLDELRQTQLTKVWSGTLDVDNVKNIMSTKSFPLAGVVQGQKAGIYLVTAEDAATPKDRSFMADASSEALSEADIEKEIAAHWVKVSDMGLSAIRGSDGLHVFARSLATAEPMVGIKISLTSRGSDELGTVTTDDAGQAVFASGLMNGKEAETPSLILATAPDGDTATIRVDGSWFDLSDRGVDGHETSKAQQAVLVTDRGIYRPGETVNITALLRDHKGEAISSQPLILALSRPDGVEVRRVVLPAQASGGFVTTEQLTSSAPHGRWTISAYSDPTLPPIGTTEISVQDFVPQTLGVKLTSTAKAFPTSGALDVVLDGQYLYGAPAAGLHGDGRVKISLDDAPIAGFDDYSFGLNTEHVSGDEQKLSVPDADAQGRSVIAVHPDIPQGLSLPLKATITASMQDPAGRSVAQTLTMPLTRTRPLIGLKVKDSGGGDDQQAVSVPMDVVTFGPDNKPQALHNLAWSIVRENEVYDWIHDDGRWSFREHVIDEPVQHGATDTGSDGRAHFAPALVPARYRLIVSDPATGSASSREFYVGWWSAGDDKPNAPDRLVVTPKDKTLAADGTTTVHIDAPFAGQAQIVMATDRVESVRNINVPKGGVDVPVTASADWAGGAYMLVTLYRSLQTPARAHEPTRAVGVAYIGLDQSAHRLGVSIDAPKESRPQGKMVVPVTITGGKSGPVHVTLAAVDKGILGLTAWKQPDVFDLIYGRRELGVDVTDTYAHLLSPTGTAGTIHEGGDVGSGEEGDTASLAVTSTHIVSLFSGDVTPDANGHAQVALNVPDFEGTLGLMGTAWRDDAVGTGQAETIVRDPVFADLTLPRFMAPGDTATSLVSLVNTDGEAGHYTVSLTVDGPLTLPQTHDFASDLAKGERKSFSTVLTAHEAGIAHLHLALHDKNGKTVLTRSWDIQIRSGHMPLTTSVMHKQASGESYTVDPALLDSFEPGAALTLSYSGVGGIDTVGLLQSLESFSWGSSESLASAARPLLLFKGHKQLGLETIPGGPDKRVQDAIAALLDREDEGGRIGDWRLNDGGTLPWTQIYLVDFLSRAKAAGYAVPDAALGHALDWLETEQGQGNGSDESSSSGDIAVTPESKAYALYVLARAGRLNTPALRALYDNVNTEGGSGTRTLFWGDGPASDKTRADALALGHLAGGLALAGQHKQSDDTFGMAVDALGPTRVGRPGLLDFEYWTYVRDLAGLTPLAAESGNHGLAQKLADRFSGLTLGPAELSDESKMDLLETVAAMNQNVSGVGISVNGHAQPQPLQLPFSVTPKTSELKGFTVSNSGSIPLWLAVTVTGSPKDVSKPITQGFNMNVSTRGMHGEPVDVTKLRQNDRFIVVIEGNVTDHDQHHCVLVDMLPAGWEIEGLAQGKKLEDDPENQIGAKDDTDTKNEGYDFLGVTSDTRFASIQDDRFVAAFDLSPNGDANSNMEDIGRSSFRVAYIVRAVTPGTFLRPETVVKDQYRPTMTARSAAGVTTITAR</sequence>
<feature type="domain" description="Alpha-2-macroglobulin bait region" evidence="4">
    <location>
        <begin position="751"/>
        <end position="895"/>
    </location>
</feature>
<dbReference type="Gene3D" id="1.50.10.20">
    <property type="match status" value="1"/>
</dbReference>
<dbReference type="PANTHER" id="PTHR40094">
    <property type="entry name" value="ALPHA-2-MACROGLOBULIN HOMOLOG"/>
    <property type="match status" value="1"/>
</dbReference>
<dbReference type="InterPro" id="IPR026284">
    <property type="entry name" value="A2MG_proteobact"/>
</dbReference>
<dbReference type="Pfam" id="PF00207">
    <property type="entry name" value="A2M"/>
    <property type="match status" value="1"/>
</dbReference>
<feature type="chain" id="PRO_5021302419" evidence="3">
    <location>
        <begin position="25"/>
        <end position="1679"/>
    </location>
</feature>
<evidence type="ECO:0000259" key="5">
    <source>
        <dbReference type="SMART" id="SM01360"/>
    </source>
</evidence>
<dbReference type="SMART" id="SM01359">
    <property type="entry name" value="A2M_N_2"/>
    <property type="match status" value="1"/>
</dbReference>
<dbReference type="SUPFAM" id="SSF48239">
    <property type="entry name" value="Terpenoid cyclases/Protein prenyltransferases"/>
    <property type="match status" value="1"/>
</dbReference>
<dbReference type="Pfam" id="PF17962">
    <property type="entry name" value="bMG6"/>
    <property type="match status" value="1"/>
</dbReference>
<feature type="signal peptide" evidence="3">
    <location>
        <begin position="1"/>
        <end position="24"/>
    </location>
</feature>
<dbReference type="Proteomes" id="UP000316313">
    <property type="component" value="Chromosome"/>
</dbReference>
<dbReference type="KEGG" id="ssam:E3D00_04970"/>
<dbReference type="InterPro" id="IPR008930">
    <property type="entry name" value="Terpenoid_cyclase/PrenylTrfase"/>
</dbReference>
<dbReference type="Pfam" id="PF07703">
    <property type="entry name" value="A2M_BRD"/>
    <property type="match status" value="1"/>
</dbReference>
<dbReference type="Pfam" id="PF17973">
    <property type="entry name" value="bMG10"/>
    <property type="match status" value="1"/>
</dbReference>
<dbReference type="InterPro" id="IPR041462">
    <property type="entry name" value="Bact_A2M_MG6"/>
</dbReference>
<proteinExistence type="inferred from homology"/>
<evidence type="ECO:0000256" key="2">
    <source>
        <dbReference type="ARBA" id="ARBA00022729"/>
    </source>
</evidence>
<reference evidence="6 7" key="1">
    <citation type="submission" date="2019-03" db="EMBL/GenBank/DDBJ databases">
        <title>The complete genome sequence of Swingsia samuiensis NBRC107927(T).</title>
        <authorList>
            <person name="Chua K.-O."/>
            <person name="Chan K.-G."/>
            <person name="See-Too W.-S."/>
        </authorList>
    </citation>
    <scope>NUCLEOTIDE SEQUENCE [LARGE SCALE GENOMIC DNA]</scope>
    <source>
        <strain evidence="6 7">AH83</strain>
    </source>
</reference>
<name>A0A4Y6ULT0_9PROT</name>
<evidence type="ECO:0000256" key="3">
    <source>
        <dbReference type="SAM" id="SignalP"/>
    </source>
</evidence>
<dbReference type="EMBL" id="CP038141">
    <property type="protein sequence ID" value="QDH16985.1"/>
    <property type="molecule type" value="Genomic_DNA"/>
</dbReference>
<dbReference type="InterPro" id="IPR041203">
    <property type="entry name" value="Bact_A2M_MG5"/>
</dbReference>
<dbReference type="Pfam" id="PF11974">
    <property type="entry name" value="bMG3"/>
    <property type="match status" value="1"/>
</dbReference>
<feature type="domain" description="Alpha-2-macroglobulin" evidence="5">
    <location>
        <begin position="960"/>
        <end position="1048"/>
    </location>
</feature>
<evidence type="ECO:0000313" key="7">
    <source>
        <dbReference type="Proteomes" id="UP000316313"/>
    </source>
</evidence>
<dbReference type="InterPro" id="IPR021868">
    <property type="entry name" value="Alpha_2_Macroglob_MG3"/>
</dbReference>